<feature type="compositionally biased region" description="Low complexity" evidence="1">
    <location>
        <begin position="191"/>
        <end position="202"/>
    </location>
</feature>
<protein>
    <submittedName>
        <fullName evidence="2">Uncharacterized protein</fullName>
    </submittedName>
</protein>
<evidence type="ECO:0000313" key="2">
    <source>
        <dbReference type="EMBL" id="KIM73080.1"/>
    </source>
</evidence>
<reference evidence="2 3" key="1">
    <citation type="submission" date="2014-04" db="EMBL/GenBank/DDBJ databases">
        <authorList>
            <consortium name="DOE Joint Genome Institute"/>
            <person name="Kuo A."/>
            <person name="Tarkka M."/>
            <person name="Buscot F."/>
            <person name="Kohler A."/>
            <person name="Nagy L.G."/>
            <person name="Floudas D."/>
            <person name="Copeland A."/>
            <person name="Barry K.W."/>
            <person name="Cichocki N."/>
            <person name="Veneault-Fourrey C."/>
            <person name="LaButti K."/>
            <person name="Lindquist E.A."/>
            <person name="Lipzen A."/>
            <person name="Lundell T."/>
            <person name="Morin E."/>
            <person name="Murat C."/>
            <person name="Sun H."/>
            <person name="Tunlid A."/>
            <person name="Henrissat B."/>
            <person name="Grigoriev I.V."/>
            <person name="Hibbett D.S."/>
            <person name="Martin F."/>
            <person name="Nordberg H.P."/>
            <person name="Cantor M.N."/>
            <person name="Hua S.X."/>
        </authorList>
    </citation>
    <scope>NUCLEOTIDE SEQUENCE [LARGE SCALE GENOMIC DNA]</scope>
    <source>
        <strain evidence="2 3">F 1598</strain>
    </source>
</reference>
<dbReference type="EMBL" id="KN833093">
    <property type="protein sequence ID" value="KIM73080.1"/>
    <property type="molecule type" value="Genomic_DNA"/>
</dbReference>
<organism evidence="2 3">
    <name type="scientific">Piloderma croceum (strain F 1598)</name>
    <dbReference type="NCBI Taxonomy" id="765440"/>
    <lineage>
        <taxon>Eukaryota</taxon>
        <taxon>Fungi</taxon>
        <taxon>Dikarya</taxon>
        <taxon>Basidiomycota</taxon>
        <taxon>Agaricomycotina</taxon>
        <taxon>Agaricomycetes</taxon>
        <taxon>Agaricomycetidae</taxon>
        <taxon>Atheliales</taxon>
        <taxon>Atheliaceae</taxon>
        <taxon>Piloderma</taxon>
    </lineage>
</organism>
<proteinExistence type="predicted"/>
<gene>
    <name evidence="2" type="ORF">PILCRDRAFT_15528</name>
</gene>
<dbReference type="OrthoDB" id="3062767at2759"/>
<feature type="compositionally biased region" description="Pro residues" evidence="1">
    <location>
        <begin position="512"/>
        <end position="524"/>
    </location>
</feature>
<accession>A0A0C3EKE2</accession>
<feature type="region of interest" description="Disordered" evidence="1">
    <location>
        <begin position="176"/>
        <end position="210"/>
    </location>
</feature>
<dbReference type="HOGENOM" id="CLU_476598_0_0_1"/>
<feature type="region of interest" description="Disordered" evidence="1">
    <location>
        <begin position="470"/>
        <end position="499"/>
    </location>
</feature>
<feature type="compositionally biased region" description="Pro residues" evidence="1">
    <location>
        <begin position="547"/>
        <end position="572"/>
    </location>
</feature>
<sequence length="572" mass="61204">MSDKDRRTSNVPRGASSSGTPTPSRDLPSRSGITALLSGDSGPVKTLSDARSWLDKKGWVLTGEQYDRSKMTNILFTVSLLPKLPPDAAAAIRAVALIIEDNIKDSLSSALSSAIADKFLARIGNVPDELTWAKEFLEATSTKQASTVVQLHEMATQHATTMTNLVEISTKLASTEASHLPAPPQWPSVQSSGPSPNSCPSSTHDPTASDSDIRIQQRLLLASCTVLIEIDHSHASSPTERTPQIALKICDDLNKRLCDLDAGNFGLVDCPGENTKIRGIQTLERGAYLFELNSPAAADRFHSYCVEFDLLTASLGVSVCVKDKAFNLVFRFVPCQSSFDPSDPDHISAIKTENGLDPGAISSASWLKKPERRSPNQNVASLKVTCSSPEAANHLLRERVYIAGHLYGHIHGACISDEKCAHCASSDHPPLIAAPTNVLNVSLVGPTPITRAPLALARPSKRNVLPSMLATPKTPCHTFPRANNGRGPTRLQNSPMPHLSYSLYFSPPLSPSPIPNCNPNPNPNPSLNTLGTMAGNRPPHATAKLPSPGPPLTPTPPQNVVKPPAPRPPPNE</sequence>
<keyword evidence="3" id="KW-1185">Reference proteome</keyword>
<feature type="region of interest" description="Disordered" evidence="1">
    <location>
        <begin position="512"/>
        <end position="572"/>
    </location>
</feature>
<dbReference type="AlphaFoldDB" id="A0A0C3EKE2"/>
<evidence type="ECO:0000313" key="3">
    <source>
        <dbReference type="Proteomes" id="UP000054166"/>
    </source>
</evidence>
<evidence type="ECO:0000256" key="1">
    <source>
        <dbReference type="SAM" id="MobiDB-lite"/>
    </source>
</evidence>
<feature type="compositionally biased region" description="Polar residues" evidence="1">
    <location>
        <begin position="9"/>
        <end position="23"/>
    </location>
</feature>
<dbReference type="InParanoid" id="A0A0C3EKE2"/>
<dbReference type="Proteomes" id="UP000054166">
    <property type="component" value="Unassembled WGS sequence"/>
</dbReference>
<reference evidence="3" key="2">
    <citation type="submission" date="2015-01" db="EMBL/GenBank/DDBJ databases">
        <title>Evolutionary Origins and Diversification of the Mycorrhizal Mutualists.</title>
        <authorList>
            <consortium name="DOE Joint Genome Institute"/>
            <consortium name="Mycorrhizal Genomics Consortium"/>
            <person name="Kohler A."/>
            <person name="Kuo A."/>
            <person name="Nagy L.G."/>
            <person name="Floudas D."/>
            <person name="Copeland A."/>
            <person name="Barry K.W."/>
            <person name="Cichocki N."/>
            <person name="Veneault-Fourrey C."/>
            <person name="LaButti K."/>
            <person name="Lindquist E.A."/>
            <person name="Lipzen A."/>
            <person name="Lundell T."/>
            <person name="Morin E."/>
            <person name="Murat C."/>
            <person name="Riley R."/>
            <person name="Ohm R."/>
            <person name="Sun H."/>
            <person name="Tunlid A."/>
            <person name="Henrissat B."/>
            <person name="Grigoriev I.V."/>
            <person name="Hibbett D.S."/>
            <person name="Martin F."/>
        </authorList>
    </citation>
    <scope>NUCLEOTIDE SEQUENCE [LARGE SCALE GENOMIC DNA]</scope>
    <source>
        <strain evidence="3">F 1598</strain>
    </source>
</reference>
<feature type="region of interest" description="Disordered" evidence="1">
    <location>
        <begin position="1"/>
        <end position="33"/>
    </location>
</feature>
<name>A0A0C3EKE2_PILCF</name>